<evidence type="ECO:0000259" key="7">
    <source>
        <dbReference type="Pfam" id="PF00501"/>
    </source>
</evidence>
<dbReference type="GO" id="GO:0016020">
    <property type="term" value="C:membrane"/>
    <property type="evidence" value="ECO:0007669"/>
    <property type="project" value="TreeGrafter"/>
</dbReference>
<dbReference type="CDD" id="cd05907">
    <property type="entry name" value="VL_LC_FACS_like"/>
    <property type="match status" value="1"/>
</dbReference>
<dbReference type="Gene3D" id="3.40.50.12780">
    <property type="entry name" value="N-terminal domain of ligase-like"/>
    <property type="match status" value="1"/>
</dbReference>
<dbReference type="SUPFAM" id="SSF56801">
    <property type="entry name" value="Acetyl-CoA synthetase-like"/>
    <property type="match status" value="1"/>
</dbReference>
<dbReference type="PANTHER" id="PTHR43272">
    <property type="entry name" value="LONG-CHAIN-FATTY-ACID--COA LIGASE"/>
    <property type="match status" value="1"/>
</dbReference>
<keyword evidence="2 8" id="KW-0436">Ligase</keyword>
<sequence length="603" mass="65041">MRRSSEARSAVLPAGLARDSAERFAAHTAVRSVRPSRWPELTYAQLGDVTDDVARGLLALGVEGGDRVAILSETRPEWTVCDLAIGAVGAIGVPVYPTNSAEDCRWVLGDSESSVLICEDAAQVEKVRPLLPELPRLGHIVVLDTPDGPVAGAIPLDELLERGAGVSVEAVRDREARVRSGDLSTIIYTSGTTGPPKGCLIGNGHWQATLDGLDAGMPVRAGESIYLYLPLAHAFARIVQYVALTRGATLHIFGGDVRNVVAELGEVRPDYLPSVPLLFEKVHTRVRTLLGQAPEADRAAFDRAVDLGGRVRAARERGEPVDPEVEAEFTEADDRWLSMVRGVFGGRLKEALTGSAPIAPEILDFFHACGVPVNEGYGMTESAAVLTLNSPGDRRFGTVGRPLPGVEVRIAEDGEILARGANVFAGYHRAPADTVEILADGWLHTGDLGEFDADGYLRVTGRKKDLIIPASGKNISPANIEGDLRGSPWISHAMVFGDRRPHLVALLTLDPDEVVPWARERGLPDDPAELAAHPDVRALIRQVVDEAGARHSRPERVRAFAVLPRDFSVEAGELTPSLKLRRAIVAERYRHLLDDLYDTPKPA</sequence>
<evidence type="ECO:0000256" key="2">
    <source>
        <dbReference type="ARBA" id="ARBA00022598"/>
    </source>
</evidence>
<dbReference type="Proteomes" id="UP000546642">
    <property type="component" value="Unassembled WGS sequence"/>
</dbReference>
<dbReference type="Pfam" id="PF23562">
    <property type="entry name" value="AMP-binding_C_3"/>
    <property type="match status" value="1"/>
</dbReference>
<dbReference type="InterPro" id="IPR000873">
    <property type="entry name" value="AMP-dep_synth/lig_dom"/>
</dbReference>
<evidence type="ECO:0000256" key="1">
    <source>
        <dbReference type="ARBA" id="ARBA00006432"/>
    </source>
</evidence>
<organism evidence="8 9">
    <name type="scientific">Nocardiopsis mwathae</name>
    <dbReference type="NCBI Taxonomy" id="1472723"/>
    <lineage>
        <taxon>Bacteria</taxon>
        <taxon>Bacillati</taxon>
        <taxon>Actinomycetota</taxon>
        <taxon>Actinomycetes</taxon>
        <taxon>Streptosporangiales</taxon>
        <taxon>Nocardiopsidaceae</taxon>
        <taxon>Nocardiopsis</taxon>
    </lineage>
</organism>
<keyword evidence="9" id="KW-1185">Reference proteome</keyword>
<reference evidence="8 9" key="1">
    <citation type="submission" date="2020-08" db="EMBL/GenBank/DDBJ databases">
        <title>Sequencing the genomes of 1000 actinobacteria strains.</title>
        <authorList>
            <person name="Klenk H.-P."/>
        </authorList>
    </citation>
    <scope>NUCLEOTIDE SEQUENCE [LARGE SCALE GENOMIC DNA]</scope>
    <source>
        <strain evidence="8 9">DSM 46659</strain>
    </source>
</reference>
<dbReference type="InterPro" id="IPR045851">
    <property type="entry name" value="AMP-bd_C_sf"/>
</dbReference>
<evidence type="ECO:0000313" key="8">
    <source>
        <dbReference type="EMBL" id="MBB6170156.1"/>
    </source>
</evidence>
<dbReference type="PANTHER" id="PTHR43272:SF32">
    <property type="entry name" value="AMP-DEPENDENT SYNTHETASE_LIGASE DOMAIN-CONTAINING PROTEIN"/>
    <property type="match status" value="1"/>
</dbReference>
<dbReference type="InterPro" id="IPR042099">
    <property type="entry name" value="ANL_N_sf"/>
</dbReference>
<evidence type="ECO:0000256" key="6">
    <source>
        <dbReference type="ARBA" id="ARBA00032875"/>
    </source>
</evidence>
<evidence type="ECO:0000256" key="5">
    <source>
        <dbReference type="ARBA" id="ARBA00024484"/>
    </source>
</evidence>
<name>A0A7W9YF69_9ACTN</name>
<feature type="domain" description="AMP-dependent synthetase/ligase" evidence="7">
    <location>
        <begin position="19"/>
        <end position="428"/>
    </location>
</feature>
<keyword evidence="4" id="KW-0443">Lipid metabolism</keyword>
<evidence type="ECO:0000256" key="4">
    <source>
        <dbReference type="ARBA" id="ARBA00023098"/>
    </source>
</evidence>
<proteinExistence type="inferred from homology"/>
<dbReference type="Gene3D" id="3.30.300.30">
    <property type="match status" value="1"/>
</dbReference>
<dbReference type="Pfam" id="PF00501">
    <property type="entry name" value="AMP-binding"/>
    <property type="match status" value="1"/>
</dbReference>
<dbReference type="EMBL" id="JACHDS010000001">
    <property type="protein sequence ID" value="MBB6170156.1"/>
    <property type="molecule type" value="Genomic_DNA"/>
</dbReference>
<protein>
    <recommendedName>
        <fullName evidence="6">Acyl-CoA synthetase</fullName>
    </recommendedName>
</protein>
<dbReference type="GO" id="GO:0004467">
    <property type="term" value="F:long-chain fatty acid-CoA ligase activity"/>
    <property type="evidence" value="ECO:0007669"/>
    <property type="project" value="UniProtKB-EC"/>
</dbReference>
<accession>A0A7W9YF69</accession>
<keyword evidence="3" id="KW-0276">Fatty acid metabolism</keyword>
<dbReference type="InterPro" id="IPR020845">
    <property type="entry name" value="AMP-binding_CS"/>
</dbReference>
<evidence type="ECO:0000256" key="3">
    <source>
        <dbReference type="ARBA" id="ARBA00022832"/>
    </source>
</evidence>
<gene>
    <name evidence="8" type="ORF">HNR23_000216</name>
</gene>
<comment type="caution">
    <text evidence="8">The sequence shown here is derived from an EMBL/GenBank/DDBJ whole genome shotgun (WGS) entry which is preliminary data.</text>
</comment>
<dbReference type="AlphaFoldDB" id="A0A7W9YF69"/>
<dbReference type="RefSeq" id="WP_221307991.1">
    <property type="nucleotide sequence ID" value="NZ_JACHDS010000001.1"/>
</dbReference>
<dbReference type="PROSITE" id="PS00455">
    <property type="entry name" value="AMP_BINDING"/>
    <property type="match status" value="1"/>
</dbReference>
<evidence type="ECO:0000313" key="9">
    <source>
        <dbReference type="Proteomes" id="UP000546642"/>
    </source>
</evidence>
<comment type="catalytic activity">
    <reaction evidence="5">
        <text>a long-chain fatty acid + ATP + CoA = a long-chain fatty acyl-CoA + AMP + diphosphate</text>
        <dbReference type="Rhea" id="RHEA:15421"/>
        <dbReference type="ChEBI" id="CHEBI:30616"/>
        <dbReference type="ChEBI" id="CHEBI:33019"/>
        <dbReference type="ChEBI" id="CHEBI:57287"/>
        <dbReference type="ChEBI" id="CHEBI:57560"/>
        <dbReference type="ChEBI" id="CHEBI:83139"/>
        <dbReference type="ChEBI" id="CHEBI:456215"/>
        <dbReference type="EC" id="6.2.1.3"/>
    </reaction>
    <physiologicalReaction direction="left-to-right" evidence="5">
        <dbReference type="Rhea" id="RHEA:15422"/>
    </physiologicalReaction>
</comment>
<comment type="similarity">
    <text evidence="1">Belongs to the ATP-dependent AMP-binding enzyme family.</text>
</comment>